<dbReference type="GO" id="GO:0005737">
    <property type="term" value="C:cytoplasm"/>
    <property type="evidence" value="ECO:0007669"/>
    <property type="project" value="InterPro"/>
</dbReference>
<keyword evidence="4" id="KW-1185">Reference proteome</keyword>
<sequence>MAVLEGLKLTIENFDEMNLPSTVTVPDFPSDPQCSKTHEVAFDRVVYIERSDYRQVELCCSGVQIFTVEFLESEELSLDCFFVFFLAGN</sequence>
<dbReference type="InterPro" id="IPR020059">
    <property type="entry name" value="Glu/Gln-tRNA-synth_Ib_codon-bd"/>
</dbReference>
<dbReference type="EMBL" id="KN598573">
    <property type="protein sequence ID" value="KHJ80822.1"/>
    <property type="molecule type" value="Genomic_DNA"/>
</dbReference>
<dbReference type="SUPFAM" id="SSF50715">
    <property type="entry name" value="Ribosomal protein L25-like"/>
    <property type="match status" value="1"/>
</dbReference>
<organism evidence="3 4">
    <name type="scientific">Oesophagostomum dentatum</name>
    <name type="common">Nodular worm</name>
    <dbReference type="NCBI Taxonomy" id="61180"/>
    <lineage>
        <taxon>Eukaryota</taxon>
        <taxon>Metazoa</taxon>
        <taxon>Ecdysozoa</taxon>
        <taxon>Nematoda</taxon>
        <taxon>Chromadorea</taxon>
        <taxon>Rhabditida</taxon>
        <taxon>Rhabditina</taxon>
        <taxon>Rhabditomorpha</taxon>
        <taxon>Strongyloidea</taxon>
        <taxon>Strongylidae</taxon>
        <taxon>Oesophagostomum</taxon>
    </lineage>
</organism>
<dbReference type="AlphaFoldDB" id="A0A0B1SB83"/>
<dbReference type="Pfam" id="PF03950">
    <property type="entry name" value="tRNA-synt_1c_C"/>
    <property type="match status" value="1"/>
</dbReference>
<dbReference type="GO" id="GO:0004812">
    <property type="term" value="F:aminoacyl-tRNA ligase activity"/>
    <property type="evidence" value="ECO:0007669"/>
    <property type="project" value="InterPro"/>
</dbReference>
<accession>A0A0B1SB83</accession>
<evidence type="ECO:0000259" key="2">
    <source>
        <dbReference type="Pfam" id="PF03950"/>
    </source>
</evidence>
<evidence type="ECO:0000256" key="1">
    <source>
        <dbReference type="ARBA" id="ARBA00022917"/>
    </source>
</evidence>
<dbReference type="GO" id="GO:0006418">
    <property type="term" value="P:tRNA aminoacylation for protein translation"/>
    <property type="evidence" value="ECO:0007669"/>
    <property type="project" value="InterPro"/>
</dbReference>
<dbReference type="InterPro" id="IPR011035">
    <property type="entry name" value="Ribosomal_bL25/Gln-tRNA_synth"/>
</dbReference>
<evidence type="ECO:0000313" key="4">
    <source>
        <dbReference type="Proteomes" id="UP000053660"/>
    </source>
</evidence>
<dbReference type="OrthoDB" id="5867529at2759"/>
<keyword evidence="1" id="KW-0648">Protein biosynthesis</keyword>
<gene>
    <name evidence="3" type="ORF">OESDEN_19498</name>
</gene>
<evidence type="ECO:0000313" key="3">
    <source>
        <dbReference type="EMBL" id="KHJ80822.1"/>
    </source>
</evidence>
<feature type="domain" description="Glutamyl/glutaminyl-tRNA synthetase class Ib anti-codon binding" evidence="2">
    <location>
        <begin position="1"/>
        <end position="56"/>
    </location>
</feature>
<dbReference type="InterPro" id="IPR020056">
    <property type="entry name" value="Rbsml_bL25/Gln-tRNA_synth_N"/>
</dbReference>
<proteinExistence type="predicted"/>
<reference evidence="3 4" key="1">
    <citation type="submission" date="2014-03" db="EMBL/GenBank/DDBJ databases">
        <title>Draft genome of the hookworm Oesophagostomum dentatum.</title>
        <authorList>
            <person name="Mitreva M."/>
        </authorList>
    </citation>
    <scope>NUCLEOTIDE SEQUENCE [LARGE SCALE GENOMIC DNA]</scope>
    <source>
        <strain evidence="3 4">OD-Hann</strain>
    </source>
</reference>
<dbReference type="Proteomes" id="UP000053660">
    <property type="component" value="Unassembled WGS sequence"/>
</dbReference>
<name>A0A0B1SB83_OESDE</name>
<dbReference type="Gene3D" id="2.40.240.10">
    <property type="entry name" value="Ribosomal Protein L25, Chain P"/>
    <property type="match status" value="1"/>
</dbReference>
<protein>
    <recommendedName>
        <fullName evidence="2">Glutamyl/glutaminyl-tRNA synthetase class Ib anti-codon binding domain-containing protein</fullName>
    </recommendedName>
</protein>
<dbReference type="GO" id="GO:0005524">
    <property type="term" value="F:ATP binding"/>
    <property type="evidence" value="ECO:0007669"/>
    <property type="project" value="InterPro"/>
</dbReference>